<dbReference type="PROSITE" id="PS50119">
    <property type="entry name" value="ZF_BBOX"/>
    <property type="match status" value="1"/>
</dbReference>
<dbReference type="InterPro" id="IPR001870">
    <property type="entry name" value="B30.2/SPRY"/>
</dbReference>
<evidence type="ECO:0000256" key="2">
    <source>
        <dbReference type="ARBA" id="ARBA00022771"/>
    </source>
</evidence>
<dbReference type="InterPro" id="IPR003877">
    <property type="entry name" value="SPRY_dom"/>
</dbReference>
<dbReference type="Gene3D" id="3.30.40.10">
    <property type="entry name" value="Zinc/RING finger domain, C3HC4 (zinc finger)"/>
    <property type="match status" value="1"/>
</dbReference>
<dbReference type="Ensembl" id="ENSCABT00000016724.1">
    <property type="protein sequence ID" value="ENSCABP00000015263.1"/>
    <property type="gene ID" value="ENSCABG00000011387.1"/>
</dbReference>
<feature type="domain" description="B box-type" evidence="7">
    <location>
        <begin position="92"/>
        <end position="133"/>
    </location>
</feature>
<evidence type="ECO:0000256" key="3">
    <source>
        <dbReference type="ARBA" id="ARBA00022833"/>
    </source>
</evidence>
<keyword evidence="1" id="KW-0479">Metal-binding</keyword>
<dbReference type="InterPro" id="IPR006574">
    <property type="entry name" value="PRY"/>
</dbReference>
<evidence type="ECO:0000259" key="7">
    <source>
        <dbReference type="PROSITE" id="PS50119"/>
    </source>
</evidence>
<keyword evidence="5" id="KW-0175">Coiled coil</keyword>
<dbReference type="Pfam" id="PF00643">
    <property type="entry name" value="zf-B_box"/>
    <property type="match status" value="1"/>
</dbReference>
<dbReference type="SUPFAM" id="SSF57850">
    <property type="entry name" value="RING/U-box"/>
    <property type="match status" value="1"/>
</dbReference>
<feature type="domain" description="RING-type" evidence="6">
    <location>
        <begin position="16"/>
        <end position="61"/>
    </location>
</feature>
<dbReference type="AlphaFoldDB" id="A0A8C0GX27"/>
<name>A0A8C0GX27_CHEAB</name>
<organism evidence="9 10">
    <name type="scientific">Chelonoidis abingdonii</name>
    <name type="common">Abingdon island giant tortoise</name>
    <name type="synonym">Testudo abingdonii</name>
    <dbReference type="NCBI Taxonomy" id="106734"/>
    <lineage>
        <taxon>Eukaryota</taxon>
        <taxon>Metazoa</taxon>
        <taxon>Chordata</taxon>
        <taxon>Craniata</taxon>
        <taxon>Vertebrata</taxon>
        <taxon>Euteleostomi</taxon>
        <taxon>Archelosauria</taxon>
        <taxon>Testudinata</taxon>
        <taxon>Testudines</taxon>
        <taxon>Cryptodira</taxon>
        <taxon>Durocryptodira</taxon>
        <taxon>Testudinoidea</taxon>
        <taxon>Testudinidae</taxon>
        <taxon>Chelonoidis</taxon>
    </lineage>
</organism>
<protein>
    <submittedName>
        <fullName evidence="9">Uncharacterized protein</fullName>
    </submittedName>
</protein>
<feature type="coiled-coil region" evidence="5">
    <location>
        <begin position="191"/>
        <end position="240"/>
    </location>
</feature>
<dbReference type="PROSITE" id="PS50089">
    <property type="entry name" value="ZF_RING_2"/>
    <property type="match status" value="1"/>
</dbReference>
<dbReference type="Pfam" id="PF13765">
    <property type="entry name" value="PRY"/>
    <property type="match status" value="1"/>
</dbReference>
<dbReference type="CDD" id="cd19762">
    <property type="entry name" value="Bbox2_TRIM7-like"/>
    <property type="match status" value="1"/>
</dbReference>
<dbReference type="GO" id="GO:0008270">
    <property type="term" value="F:zinc ion binding"/>
    <property type="evidence" value="ECO:0007669"/>
    <property type="project" value="UniProtKB-KW"/>
</dbReference>
<dbReference type="SMART" id="SM00336">
    <property type="entry name" value="BBOX"/>
    <property type="match status" value="1"/>
</dbReference>
<evidence type="ECO:0000256" key="5">
    <source>
        <dbReference type="SAM" id="Coils"/>
    </source>
</evidence>
<dbReference type="SMART" id="SM00589">
    <property type="entry name" value="PRY"/>
    <property type="match status" value="1"/>
</dbReference>
<dbReference type="InterPro" id="IPR001841">
    <property type="entry name" value="Znf_RING"/>
</dbReference>
<evidence type="ECO:0000256" key="1">
    <source>
        <dbReference type="ARBA" id="ARBA00022723"/>
    </source>
</evidence>
<dbReference type="SMART" id="SM00184">
    <property type="entry name" value="RING"/>
    <property type="match status" value="1"/>
</dbReference>
<dbReference type="InterPro" id="IPR000315">
    <property type="entry name" value="Znf_B-box"/>
</dbReference>
<dbReference type="InterPro" id="IPR003879">
    <property type="entry name" value="Butyrophylin_SPRY"/>
</dbReference>
<dbReference type="InterPro" id="IPR035033">
    <property type="entry name" value="PRY/SPRY_TRIM39"/>
</dbReference>
<dbReference type="PANTHER" id="PTHR24103">
    <property type="entry name" value="E3 UBIQUITIN-PROTEIN LIGASE TRIM"/>
    <property type="match status" value="1"/>
</dbReference>
<dbReference type="PROSITE" id="PS00518">
    <property type="entry name" value="ZF_RING_1"/>
    <property type="match status" value="1"/>
</dbReference>
<reference evidence="9" key="2">
    <citation type="submission" date="2025-09" db="UniProtKB">
        <authorList>
            <consortium name="Ensembl"/>
        </authorList>
    </citation>
    <scope>IDENTIFICATION</scope>
</reference>
<evidence type="ECO:0000259" key="6">
    <source>
        <dbReference type="PROSITE" id="PS50089"/>
    </source>
</evidence>
<feature type="domain" description="B30.2/SPRY" evidence="8">
    <location>
        <begin position="261"/>
        <end position="458"/>
    </location>
</feature>
<reference evidence="9" key="1">
    <citation type="submission" date="2025-08" db="UniProtKB">
        <authorList>
            <consortium name="Ensembl"/>
        </authorList>
    </citation>
    <scope>IDENTIFICATION</scope>
</reference>
<dbReference type="InterPro" id="IPR013083">
    <property type="entry name" value="Znf_RING/FYVE/PHD"/>
</dbReference>
<dbReference type="InterPro" id="IPR050143">
    <property type="entry name" value="TRIM/RBCC"/>
</dbReference>
<keyword evidence="3" id="KW-0862">Zinc</keyword>
<dbReference type="GeneTree" id="ENSGT00940000154126"/>
<dbReference type="FunFam" id="2.60.120.920:FF:000004">
    <property type="entry name" value="Butyrophilin subfamily 1 member A1"/>
    <property type="match status" value="1"/>
</dbReference>
<dbReference type="SMART" id="SM00449">
    <property type="entry name" value="SPRY"/>
    <property type="match status" value="1"/>
</dbReference>
<accession>A0A8C0GX27</accession>
<dbReference type="Pfam" id="PF15227">
    <property type="entry name" value="zf-C3HC4_4"/>
    <property type="match status" value="1"/>
</dbReference>
<dbReference type="SUPFAM" id="SSF49899">
    <property type="entry name" value="Concanavalin A-like lectins/glucanases"/>
    <property type="match status" value="1"/>
</dbReference>
<dbReference type="Pfam" id="PF00622">
    <property type="entry name" value="SPRY"/>
    <property type="match status" value="1"/>
</dbReference>
<dbReference type="CDD" id="cd13745">
    <property type="entry name" value="SPRY_PRY_TRIM39"/>
    <property type="match status" value="1"/>
</dbReference>
<evidence type="ECO:0000313" key="10">
    <source>
        <dbReference type="Proteomes" id="UP000694404"/>
    </source>
</evidence>
<evidence type="ECO:0000256" key="4">
    <source>
        <dbReference type="PROSITE-ProRule" id="PRU00024"/>
    </source>
</evidence>
<dbReference type="PRINTS" id="PR01407">
    <property type="entry name" value="BUTYPHLNCDUF"/>
</dbReference>
<evidence type="ECO:0000259" key="8">
    <source>
        <dbReference type="PROSITE" id="PS50188"/>
    </source>
</evidence>
<keyword evidence="10" id="KW-1185">Reference proteome</keyword>
<dbReference type="InterPro" id="IPR013320">
    <property type="entry name" value="ConA-like_dom_sf"/>
</dbReference>
<dbReference type="Gene3D" id="3.30.160.60">
    <property type="entry name" value="Classic Zinc Finger"/>
    <property type="match status" value="1"/>
</dbReference>
<evidence type="ECO:0000313" key="9">
    <source>
        <dbReference type="Ensembl" id="ENSCABP00000015263.1"/>
    </source>
</evidence>
<dbReference type="PROSITE" id="PS50188">
    <property type="entry name" value="B302_SPRY"/>
    <property type="match status" value="1"/>
</dbReference>
<dbReference type="Proteomes" id="UP000694404">
    <property type="component" value="Unplaced"/>
</dbReference>
<dbReference type="OMA" id="PCPECRM"/>
<keyword evidence="2 4" id="KW-0863">Zinc-finger</keyword>
<dbReference type="SUPFAM" id="SSF57845">
    <property type="entry name" value="B-box zinc-binding domain"/>
    <property type="match status" value="1"/>
</dbReference>
<dbReference type="InterPro" id="IPR017907">
    <property type="entry name" value="Znf_RING_CS"/>
</dbReference>
<dbReference type="InterPro" id="IPR043136">
    <property type="entry name" value="B30.2/SPRY_sf"/>
</dbReference>
<proteinExistence type="predicted"/>
<dbReference type="Gene3D" id="2.60.120.920">
    <property type="match status" value="1"/>
</dbReference>
<sequence>MASATPSRKMEEEATCSICLEYLAEPVTIDCGHNFCRACITHYCEHGKPESGIKFPCPECRMPFERGKFRSNRKLANIVDNIKQLRLKPGKGQENLCERHQEKLKLFCEEDGEAICVICRESRDHRDHVMLPIEEAAHDYKVKLQEALGPLLMELEKALALTSEEEKKSMEWQGKVENWRRSITREFKKLHQLLNEEEQLLLRRLAEEEREILQRLQDNITKLSEQSAALINRITELEEKCQQPAAELLQVRLITTSPSSILGYKICLDMREMLERFTVDVTLDPDTANHWLVLSEDRKCVRRGDTCQDLPNNPERFETSACVLGAGGFASGWCYWEVEVGHKTEWALGVCRESVSRRGQVTASPKHGYWILCLRSGKYKALTSPPTHLPVSISPSRVGVFLDCEGGEVSFYNVTDRSHLFTFTDTFSGTLRPCFYPGYNAGDTNLTPLIICPVPAQARGNFWCVHSYVIKIAIG</sequence>